<dbReference type="InterPro" id="IPR011009">
    <property type="entry name" value="Kinase-like_dom_sf"/>
</dbReference>
<dbReference type="InterPro" id="IPR000719">
    <property type="entry name" value="Prot_kinase_dom"/>
</dbReference>
<sequence length="138" mass="15954">LDDFTLLRVVGSGSYGKVMLARHKASGKVYAVKALSKKHLAQNPQEALRVMSERNVLKSNVQHPFLLGLRYSFQSAHKLYFCVDYVNGGELFFHLQKEGQFSEERVRFYTMEMVSALEYLHSRGYVYRDLKPENCLLD</sequence>
<reference evidence="11" key="1">
    <citation type="journal article" date="2018" name="Nat. Microbiol.">
        <title>Leveraging single-cell genomics to expand the fungal tree of life.</title>
        <authorList>
            <person name="Ahrendt S.R."/>
            <person name="Quandt C.A."/>
            <person name="Ciobanu D."/>
            <person name="Clum A."/>
            <person name="Salamov A."/>
            <person name="Andreopoulos B."/>
            <person name="Cheng J.F."/>
            <person name="Woyke T."/>
            <person name="Pelin A."/>
            <person name="Henrissat B."/>
            <person name="Reynolds N.K."/>
            <person name="Benny G.L."/>
            <person name="Smith M.E."/>
            <person name="James T.Y."/>
            <person name="Grigoriev I.V."/>
        </authorList>
    </citation>
    <scope>NUCLEOTIDE SEQUENCE [LARGE SCALE GENOMIC DNA]</scope>
</reference>
<dbReference type="Gene3D" id="3.30.200.20">
    <property type="entry name" value="Phosphorylase Kinase, domain 1"/>
    <property type="match status" value="1"/>
</dbReference>
<dbReference type="FunFam" id="3.30.200.20:FF:000103">
    <property type="entry name" value="Protein kinase C"/>
    <property type="match status" value="1"/>
</dbReference>
<keyword evidence="6 7" id="KW-0067">ATP-binding</keyword>
<evidence type="ECO:0000313" key="10">
    <source>
        <dbReference type="EMBL" id="RKP11325.1"/>
    </source>
</evidence>
<evidence type="ECO:0000256" key="1">
    <source>
        <dbReference type="ARBA" id="ARBA00022527"/>
    </source>
</evidence>
<dbReference type="Gene3D" id="1.10.510.10">
    <property type="entry name" value="Transferase(Phosphotransferase) domain 1"/>
    <property type="match status" value="1"/>
</dbReference>
<dbReference type="Proteomes" id="UP000267251">
    <property type="component" value="Unassembled WGS sequence"/>
</dbReference>
<dbReference type="SMART" id="SM00220">
    <property type="entry name" value="S_TKc"/>
    <property type="match status" value="1"/>
</dbReference>
<dbReference type="Pfam" id="PF00069">
    <property type="entry name" value="Pkinase"/>
    <property type="match status" value="1"/>
</dbReference>
<keyword evidence="11" id="KW-1185">Reference proteome</keyword>
<comment type="similarity">
    <text evidence="8">Belongs to the protein kinase superfamily.</text>
</comment>
<dbReference type="PROSITE" id="PS50011">
    <property type="entry name" value="PROTEIN_KINASE_DOM"/>
    <property type="match status" value="1"/>
</dbReference>
<protein>
    <submittedName>
        <fullName evidence="10">Kinase-like domain-containing protein</fullName>
    </submittedName>
</protein>
<gene>
    <name evidence="10" type="ORF">BJ684DRAFT_3068</name>
</gene>
<dbReference type="PROSITE" id="PS00107">
    <property type="entry name" value="PROTEIN_KINASE_ATP"/>
    <property type="match status" value="1"/>
</dbReference>
<dbReference type="GO" id="GO:0004674">
    <property type="term" value="F:protein serine/threonine kinase activity"/>
    <property type="evidence" value="ECO:0007669"/>
    <property type="project" value="UniProtKB-KW"/>
</dbReference>
<dbReference type="FunFam" id="1.10.510.10:FF:000512">
    <property type="entry name" value="AKT serine/threonine kinase 1"/>
    <property type="match status" value="1"/>
</dbReference>
<keyword evidence="2" id="KW-0597">Phosphoprotein</keyword>
<dbReference type="OrthoDB" id="63267at2759"/>
<evidence type="ECO:0000256" key="3">
    <source>
        <dbReference type="ARBA" id="ARBA00022679"/>
    </source>
</evidence>
<dbReference type="AlphaFoldDB" id="A0A4P9XY39"/>
<dbReference type="InterPro" id="IPR017441">
    <property type="entry name" value="Protein_kinase_ATP_BS"/>
</dbReference>
<dbReference type="EMBL" id="KZ989008">
    <property type="protein sequence ID" value="RKP11325.1"/>
    <property type="molecule type" value="Genomic_DNA"/>
</dbReference>
<feature type="non-terminal residue" evidence="10">
    <location>
        <position position="1"/>
    </location>
</feature>
<evidence type="ECO:0000256" key="2">
    <source>
        <dbReference type="ARBA" id="ARBA00022553"/>
    </source>
</evidence>
<name>A0A4P9XY39_9FUNG</name>
<keyword evidence="3" id="KW-0808">Transferase</keyword>
<evidence type="ECO:0000259" key="9">
    <source>
        <dbReference type="PROSITE" id="PS50011"/>
    </source>
</evidence>
<feature type="domain" description="Protein kinase" evidence="9">
    <location>
        <begin position="4"/>
        <end position="138"/>
    </location>
</feature>
<dbReference type="SUPFAM" id="SSF56112">
    <property type="entry name" value="Protein kinase-like (PK-like)"/>
    <property type="match status" value="1"/>
</dbReference>
<dbReference type="InterPro" id="IPR008271">
    <property type="entry name" value="Ser/Thr_kinase_AS"/>
</dbReference>
<evidence type="ECO:0000256" key="7">
    <source>
        <dbReference type="PROSITE-ProRule" id="PRU10141"/>
    </source>
</evidence>
<dbReference type="PANTHER" id="PTHR24351">
    <property type="entry name" value="RIBOSOMAL PROTEIN S6 KINASE"/>
    <property type="match status" value="1"/>
</dbReference>
<evidence type="ECO:0000313" key="11">
    <source>
        <dbReference type="Proteomes" id="UP000267251"/>
    </source>
</evidence>
<keyword evidence="4 7" id="KW-0547">Nucleotide-binding</keyword>
<keyword evidence="1 8" id="KW-0723">Serine/threonine-protein kinase</keyword>
<proteinExistence type="inferred from homology"/>
<keyword evidence="5 10" id="KW-0418">Kinase</keyword>
<dbReference type="PROSITE" id="PS00108">
    <property type="entry name" value="PROTEIN_KINASE_ST"/>
    <property type="match status" value="1"/>
</dbReference>
<dbReference type="GO" id="GO:0005524">
    <property type="term" value="F:ATP binding"/>
    <property type="evidence" value="ECO:0007669"/>
    <property type="project" value="UniProtKB-UniRule"/>
</dbReference>
<evidence type="ECO:0000256" key="6">
    <source>
        <dbReference type="ARBA" id="ARBA00022840"/>
    </source>
</evidence>
<evidence type="ECO:0000256" key="5">
    <source>
        <dbReference type="ARBA" id="ARBA00022777"/>
    </source>
</evidence>
<feature type="binding site" evidence="7">
    <location>
        <position position="33"/>
    </location>
    <ligand>
        <name>ATP</name>
        <dbReference type="ChEBI" id="CHEBI:30616"/>
    </ligand>
</feature>
<organism evidence="10 11">
    <name type="scientific">Piptocephalis cylindrospora</name>
    <dbReference type="NCBI Taxonomy" id="1907219"/>
    <lineage>
        <taxon>Eukaryota</taxon>
        <taxon>Fungi</taxon>
        <taxon>Fungi incertae sedis</taxon>
        <taxon>Zoopagomycota</taxon>
        <taxon>Zoopagomycotina</taxon>
        <taxon>Zoopagomycetes</taxon>
        <taxon>Zoopagales</taxon>
        <taxon>Piptocephalidaceae</taxon>
        <taxon>Piptocephalis</taxon>
    </lineage>
</organism>
<evidence type="ECO:0000256" key="4">
    <source>
        <dbReference type="ARBA" id="ARBA00022741"/>
    </source>
</evidence>
<evidence type="ECO:0000256" key="8">
    <source>
        <dbReference type="RuleBase" id="RU000304"/>
    </source>
</evidence>
<feature type="non-terminal residue" evidence="10">
    <location>
        <position position="138"/>
    </location>
</feature>
<accession>A0A4P9XY39</accession>